<accession>A0ABS5SE33</accession>
<evidence type="ECO:0000313" key="2">
    <source>
        <dbReference type="Proteomes" id="UP000756860"/>
    </source>
</evidence>
<comment type="caution">
    <text evidence="1">The sequence shown here is derived from an EMBL/GenBank/DDBJ whole genome shotgun (WGS) entry which is preliminary data.</text>
</comment>
<keyword evidence="2" id="KW-1185">Reference proteome</keyword>
<dbReference type="SUPFAM" id="SSF103196">
    <property type="entry name" value="Roadblock/LC7 domain"/>
    <property type="match status" value="1"/>
</dbReference>
<sequence>MKEILHQVNGVPEVVGSLVCDTTGQVLGHDFPPLFDVAIVQKAASLLTDSSLPLQNGTAMSGMLDLRYSDGRIIARELHGGLLMVLCTKAVNLAMLNISLNVAKAKLEQLLPSTADTAAQTTTTTPASTGEGALVACRLESSAASRGFNELGMVGMNHLTARQIGDRHQCGSFKKVTIANQKNGTTGTFPVMLINDETNQYDDMLILSPAIEKKLGAAAGDPLVVTPIT</sequence>
<reference evidence="1 2" key="1">
    <citation type="submission" date="2021-05" db="EMBL/GenBank/DDBJ databases">
        <title>The draft genome of Geobacter luticola JCM 17780.</title>
        <authorList>
            <person name="Xu Z."/>
            <person name="Masuda Y."/>
            <person name="Itoh H."/>
            <person name="Senoo K."/>
        </authorList>
    </citation>
    <scope>NUCLEOTIDE SEQUENCE [LARGE SCALE GENOMIC DNA]</scope>
    <source>
        <strain evidence="1 2">JCM 17780</strain>
    </source>
</reference>
<dbReference type="RefSeq" id="WP_214175633.1">
    <property type="nucleotide sequence ID" value="NZ_JAHCVK010000004.1"/>
</dbReference>
<proteinExistence type="predicted"/>
<dbReference type="Gene3D" id="3.30.450.30">
    <property type="entry name" value="Dynein light chain 2a, cytoplasmic"/>
    <property type="match status" value="1"/>
</dbReference>
<protein>
    <submittedName>
        <fullName evidence="1">Roadblock/LC7 domain-containing protein</fullName>
    </submittedName>
</protein>
<organism evidence="1 2">
    <name type="scientific">Geomobilimonas luticola</name>
    <dbReference type="NCBI Taxonomy" id="1114878"/>
    <lineage>
        <taxon>Bacteria</taxon>
        <taxon>Pseudomonadati</taxon>
        <taxon>Thermodesulfobacteriota</taxon>
        <taxon>Desulfuromonadia</taxon>
        <taxon>Geobacterales</taxon>
        <taxon>Geobacteraceae</taxon>
        <taxon>Geomobilimonas</taxon>
    </lineage>
</organism>
<dbReference type="Proteomes" id="UP000756860">
    <property type="component" value="Unassembled WGS sequence"/>
</dbReference>
<dbReference type="EMBL" id="JAHCVK010000004">
    <property type="protein sequence ID" value="MBT0653636.1"/>
    <property type="molecule type" value="Genomic_DNA"/>
</dbReference>
<evidence type="ECO:0000313" key="1">
    <source>
        <dbReference type="EMBL" id="MBT0653636.1"/>
    </source>
</evidence>
<name>A0ABS5SE33_9BACT</name>
<gene>
    <name evidence="1" type="ORF">KI810_11260</name>
</gene>